<accession>A0A3E0VRG1</accession>
<evidence type="ECO:0000313" key="2">
    <source>
        <dbReference type="EMBL" id="RFA12150.1"/>
    </source>
</evidence>
<evidence type="ECO:0000259" key="1">
    <source>
        <dbReference type="Pfam" id="PF18847"/>
    </source>
</evidence>
<dbReference type="AlphaFoldDB" id="A0A3E0VRG1"/>
<dbReference type="InterPro" id="IPR041311">
    <property type="entry name" value="LPD29"/>
</dbReference>
<dbReference type="Proteomes" id="UP000256541">
    <property type="component" value="Unassembled WGS sequence"/>
</dbReference>
<evidence type="ECO:0000313" key="3">
    <source>
        <dbReference type="Proteomes" id="UP000256541"/>
    </source>
</evidence>
<name>A0A3E0VRG1_9MICO</name>
<protein>
    <recommendedName>
        <fullName evidence="1">Large polyvalent protein associated domain-containing protein</fullName>
    </recommendedName>
</protein>
<feature type="domain" description="Large polyvalent protein associated" evidence="1">
    <location>
        <begin position="10"/>
        <end position="71"/>
    </location>
</feature>
<organism evidence="2 3">
    <name type="scientific">Subtercola boreus</name>
    <dbReference type="NCBI Taxonomy" id="120213"/>
    <lineage>
        <taxon>Bacteria</taxon>
        <taxon>Bacillati</taxon>
        <taxon>Actinomycetota</taxon>
        <taxon>Actinomycetes</taxon>
        <taxon>Micrococcales</taxon>
        <taxon>Microbacteriaceae</taxon>
        <taxon>Subtercola</taxon>
    </lineage>
</organism>
<reference evidence="2 3" key="1">
    <citation type="submission" date="2017-04" db="EMBL/GenBank/DDBJ databases">
        <title>Comparative genome analysis of Subtercola boreus.</title>
        <authorList>
            <person name="Cho Y.-J."/>
            <person name="Cho A."/>
            <person name="Kim O.-S."/>
            <person name="Lee J.-I."/>
        </authorList>
    </citation>
    <scope>NUCLEOTIDE SEQUENCE [LARGE SCALE GENOMIC DNA]</scope>
    <source>
        <strain evidence="2 3">P27479</strain>
    </source>
</reference>
<proteinExistence type="predicted"/>
<comment type="caution">
    <text evidence="2">The sequence shown here is derived from an EMBL/GenBank/DDBJ whole genome shotgun (WGS) entry which is preliminary data.</text>
</comment>
<dbReference type="OrthoDB" id="5112181at2"/>
<dbReference type="EMBL" id="NBXB01000045">
    <property type="protein sequence ID" value="RFA12150.1"/>
    <property type="molecule type" value="Genomic_DNA"/>
</dbReference>
<sequence>MDTTYDTPVTIAAEARKAIRAAFPGLKFSLTGTRGTGYGWLRLSWTDGPTDKQMREVTQPFDVKLGGHAHINASRKVSPAAERWARDQIAAHPGRWDQPHDFGGDYYAVQACLAVADLTEVAL</sequence>
<gene>
    <name evidence="2" type="ORF">B7R22_17115</name>
</gene>
<dbReference type="Pfam" id="PF18847">
    <property type="entry name" value="LPD29"/>
    <property type="match status" value="1"/>
</dbReference>
<dbReference type="RefSeq" id="WP_116412926.1">
    <property type="nucleotide sequence ID" value="NZ_NBXB01000045.1"/>
</dbReference>